<dbReference type="InterPro" id="IPR005074">
    <property type="entry name" value="Peptidase_C39"/>
</dbReference>
<dbReference type="STRING" id="1357400.HMPREF2086_00506"/>
<keyword evidence="5" id="KW-1185">Reference proteome</keyword>
<feature type="chain" id="PRO_5004767543" description="Peptidase C39 domain-containing protein" evidence="2">
    <location>
        <begin position="19"/>
        <end position="442"/>
    </location>
</feature>
<dbReference type="GO" id="GO:0008233">
    <property type="term" value="F:peptidase activity"/>
    <property type="evidence" value="ECO:0007669"/>
    <property type="project" value="InterPro"/>
</dbReference>
<name>V8CEK9_9HELI</name>
<dbReference type="GO" id="GO:0016020">
    <property type="term" value="C:membrane"/>
    <property type="evidence" value="ECO:0007669"/>
    <property type="project" value="InterPro"/>
</dbReference>
<dbReference type="GO" id="GO:0006508">
    <property type="term" value="P:proteolysis"/>
    <property type="evidence" value="ECO:0007669"/>
    <property type="project" value="InterPro"/>
</dbReference>
<evidence type="ECO:0000313" key="4">
    <source>
        <dbReference type="EMBL" id="ETD25171.1"/>
    </source>
</evidence>
<evidence type="ECO:0000313" key="5">
    <source>
        <dbReference type="Proteomes" id="UP000018731"/>
    </source>
</evidence>
<keyword evidence="2" id="KW-0732">Signal</keyword>
<dbReference type="Gene3D" id="3.90.70.10">
    <property type="entry name" value="Cysteine proteinases"/>
    <property type="match status" value="1"/>
</dbReference>
<reference evidence="4 5" key="1">
    <citation type="journal article" date="2014" name="Genome Announc.">
        <title>Draft genome sequences of six enterohepatic helicobacter species isolated from humans and one from rhesus macaques.</title>
        <authorList>
            <person name="Shen Z."/>
            <person name="Sheh A."/>
            <person name="Young S.K."/>
            <person name="Abouelliel A."/>
            <person name="Ward D.V."/>
            <person name="Earl A.M."/>
            <person name="Fox J.G."/>
        </authorList>
    </citation>
    <scope>NUCLEOTIDE SEQUENCE [LARGE SCALE GENOMIC DNA]</scope>
    <source>
        <strain evidence="4 5">MIT 99-5501</strain>
    </source>
</reference>
<evidence type="ECO:0000259" key="3">
    <source>
        <dbReference type="PROSITE" id="PS50990"/>
    </source>
</evidence>
<feature type="region of interest" description="Disordered" evidence="1">
    <location>
        <begin position="271"/>
        <end position="294"/>
    </location>
</feature>
<gene>
    <name evidence="4" type="ORF">HMPREF2086_00506</name>
</gene>
<comment type="caution">
    <text evidence="4">The sequence shown here is derived from an EMBL/GenBank/DDBJ whole genome shotgun (WGS) entry which is preliminary data.</text>
</comment>
<feature type="signal peptide" evidence="2">
    <location>
        <begin position="1"/>
        <end position="18"/>
    </location>
</feature>
<evidence type="ECO:0000256" key="2">
    <source>
        <dbReference type="SAM" id="SignalP"/>
    </source>
</evidence>
<feature type="region of interest" description="Disordered" evidence="1">
    <location>
        <begin position="323"/>
        <end position="346"/>
    </location>
</feature>
<dbReference type="RefSeq" id="WP_023927214.1">
    <property type="nucleotide sequence ID" value="NZ_KI669454.1"/>
</dbReference>
<sequence length="442" mass="50045">MIRKIFACWFVPCFVAFAEVGQSSQSSAPQISSEPQVESSTQKSSQAESNKVDSSQADSSKAKSSEVESSNTKSSKASKQKSSKSKNTSKQKFSVHIFSSPLFSPPFAPITKDRQITSWSEMRDKNLTKQEYDYSCGAASLSSILEHYYGLENASEKEILDTVLLKKGIDINQKEEIQFDDEMKQKAHLSFYDMVGYAEDRGFRAFGLAVDLPALYELKAPVIIYVKVRNIEHFSVLKGIDSKFVYLADPSFGNIKVSVAKFVEMFYPKKTRQETREEKQQAKLAKKPKKSYNDEAESMMMQNHSQNRLMRGKIMAIVPNMQSPQNQAPQNENPQNQNHQNQNSQDLTTQENIAQNNDFTQEKSTQNDFGQKNFAQENLTQEKKDKDSLDKSAQADSTQAIPQAIPQAKSNTKPKINAEFMKLEKHSGFVYEGIKDMLFLRQ</sequence>
<feature type="region of interest" description="Disordered" evidence="1">
    <location>
        <begin position="380"/>
        <end position="413"/>
    </location>
</feature>
<dbReference type="CDD" id="cd02423">
    <property type="entry name" value="Peptidase_C39G"/>
    <property type="match status" value="1"/>
</dbReference>
<feature type="compositionally biased region" description="Basic residues" evidence="1">
    <location>
        <begin position="76"/>
        <end position="89"/>
    </location>
</feature>
<feature type="compositionally biased region" description="Basic and acidic residues" evidence="1">
    <location>
        <begin position="380"/>
        <end position="390"/>
    </location>
</feature>
<dbReference type="InterPro" id="IPR039136">
    <property type="entry name" value="NUFIP1-like"/>
</dbReference>
<evidence type="ECO:0000256" key="1">
    <source>
        <dbReference type="SAM" id="MobiDB-lite"/>
    </source>
</evidence>
<dbReference type="AlphaFoldDB" id="V8CEK9"/>
<feature type="domain" description="Peptidase C39" evidence="3">
    <location>
        <begin position="130"/>
        <end position="273"/>
    </location>
</feature>
<dbReference type="GO" id="GO:0003723">
    <property type="term" value="F:RNA binding"/>
    <property type="evidence" value="ECO:0007669"/>
    <property type="project" value="InterPro"/>
</dbReference>
<protein>
    <recommendedName>
        <fullName evidence="3">Peptidase C39 domain-containing protein</fullName>
    </recommendedName>
</protein>
<dbReference type="Proteomes" id="UP000018731">
    <property type="component" value="Unassembled WGS sequence"/>
</dbReference>
<dbReference type="Pfam" id="PF03412">
    <property type="entry name" value="Peptidase_C39"/>
    <property type="match status" value="1"/>
</dbReference>
<feature type="compositionally biased region" description="Low complexity" evidence="1">
    <location>
        <begin position="25"/>
        <end position="36"/>
    </location>
</feature>
<accession>V8CEK9</accession>
<dbReference type="GO" id="GO:0000492">
    <property type="term" value="P:box C/D snoRNP assembly"/>
    <property type="evidence" value="ECO:0007669"/>
    <property type="project" value="TreeGrafter"/>
</dbReference>
<dbReference type="HOGENOM" id="CLU_619317_0_0_7"/>
<dbReference type="PANTHER" id="PTHR13309:SF0">
    <property type="entry name" value="FMR1-INTERACTING PROTEIN NUFIP1"/>
    <property type="match status" value="1"/>
</dbReference>
<dbReference type="PANTHER" id="PTHR13309">
    <property type="entry name" value="NUCLEAR FRAGILE X MENTAL RETARDATION PROTEIN INTERACTING PROTEIN 1"/>
    <property type="match status" value="1"/>
</dbReference>
<dbReference type="PATRIC" id="fig|1357400.3.peg.691"/>
<feature type="region of interest" description="Disordered" evidence="1">
    <location>
        <begin position="25"/>
        <end position="89"/>
    </location>
</feature>
<feature type="compositionally biased region" description="Polar residues" evidence="1">
    <location>
        <begin position="37"/>
        <end position="49"/>
    </location>
</feature>
<proteinExistence type="predicted"/>
<dbReference type="EMBL" id="AZJI01000001">
    <property type="protein sequence ID" value="ETD25171.1"/>
    <property type="molecule type" value="Genomic_DNA"/>
</dbReference>
<dbReference type="eggNOG" id="COG3271">
    <property type="taxonomic scope" value="Bacteria"/>
</dbReference>
<organism evidence="4 5">
    <name type="scientific">Helicobacter macacae MIT 99-5501</name>
    <dbReference type="NCBI Taxonomy" id="1357400"/>
    <lineage>
        <taxon>Bacteria</taxon>
        <taxon>Pseudomonadati</taxon>
        <taxon>Campylobacterota</taxon>
        <taxon>Epsilonproteobacteria</taxon>
        <taxon>Campylobacterales</taxon>
        <taxon>Helicobacteraceae</taxon>
        <taxon>Helicobacter</taxon>
    </lineage>
</organism>
<dbReference type="GO" id="GO:0005524">
    <property type="term" value="F:ATP binding"/>
    <property type="evidence" value="ECO:0007669"/>
    <property type="project" value="InterPro"/>
</dbReference>
<dbReference type="PROSITE" id="PS50990">
    <property type="entry name" value="PEPTIDASE_C39"/>
    <property type="match status" value="1"/>
</dbReference>
<feature type="compositionally biased region" description="Low complexity" evidence="1">
    <location>
        <begin position="323"/>
        <end position="345"/>
    </location>
</feature>
<feature type="compositionally biased region" description="Basic and acidic residues" evidence="1">
    <location>
        <begin position="271"/>
        <end position="281"/>
    </location>
</feature>